<dbReference type="EMBL" id="JBHSSC010000004">
    <property type="protein sequence ID" value="MFC6179853.1"/>
    <property type="molecule type" value="Genomic_DNA"/>
</dbReference>
<accession>A0ABW1RWQ0</accession>
<evidence type="ECO:0000313" key="3">
    <source>
        <dbReference type="Proteomes" id="UP001596282"/>
    </source>
</evidence>
<protein>
    <submittedName>
        <fullName evidence="1">Uncharacterized protein</fullName>
    </submittedName>
</protein>
<evidence type="ECO:0000313" key="1">
    <source>
        <dbReference type="EMBL" id="MFC6179853.1"/>
    </source>
</evidence>
<reference evidence="1" key="3">
    <citation type="submission" date="2024-09" db="EMBL/GenBank/DDBJ databases">
        <authorList>
            <person name="Sun Q."/>
            <person name="Mori K."/>
        </authorList>
    </citation>
    <scope>NUCLEOTIDE SEQUENCE</scope>
    <source>
        <strain evidence="1">CCM 8933</strain>
    </source>
</reference>
<comment type="caution">
    <text evidence="1">The sequence shown here is derived from an EMBL/GenBank/DDBJ whole genome shotgun (WGS) entry which is preliminary data.</text>
</comment>
<reference evidence="1" key="1">
    <citation type="journal article" date="2014" name="Int. J. Syst. Evol. Microbiol.">
        <title>Complete genome of a new Firmicutes species belonging to the dominant human colonic microbiota ('Ruminococcus bicirculans') reveals two chromosomes and a selective capacity to utilize plant glucans.</title>
        <authorList>
            <consortium name="NISC Comparative Sequencing Program"/>
            <person name="Wegmann U."/>
            <person name="Louis P."/>
            <person name="Goesmann A."/>
            <person name="Henrissat B."/>
            <person name="Duncan S.H."/>
            <person name="Flint H.J."/>
        </authorList>
    </citation>
    <scope>NUCLEOTIDE SEQUENCE</scope>
    <source>
        <strain evidence="1">CCM 8933</strain>
    </source>
</reference>
<reference evidence="3" key="2">
    <citation type="journal article" date="2019" name="Int. J. Syst. Evol. Microbiol.">
        <title>The Global Catalogue of Microorganisms (GCM) 10K type strain sequencing project: providing services to taxonomists for standard genome sequencing and annotation.</title>
        <authorList>
            <consortium name="The Broad Institute Genomics Platform"/>
            <consortium name="The Broad Institute Genome Sequencing Center for Infectious Disease"/>
            <person name="Wu L."/>
            <person name="Ma J."/>
        </authorList>
    </citation>
    <scope>NUCLEOTIDE SEQUENCE [LARGE SCALE GENOMIC DNA]</scope>
    <source>
        <strain evidence="3">CCM 8933</strain>
    </source>
</reference>
<sequence>MATDYTALMEALRTGERETFSVDPKDFMVFHDAYMSYEYRKRIIGMADLDGHVVYHFDKYGKATN</sequence>
<dbReference type="EMBL" id="JBHSSC010000004">
    <property type="protein sequence ID" value="MFC6179917.1"/>
    <property type="molecule type" value="Genomic_DNA"/>
</dbReference>
<name>A0ABW1RWQ0_9LACO</name>
<proteinExistence type="predicted"/>
<organism evidence="1 3">
    <name type="scientific">Lactiplantibacillus daowaiensis</name>
    <dbReference type="NCBI Taxonomy" id="2559918"/>
    <lineage>
        <taxon>Bacteria</taxon>
        <taxon>Bacillati</taxon>
        <taxon>Bacillota</taxon>
        <taxon>Bacilli</taxon>
        <taxon>Lactobacillales</taxon>
        <taxon>Lactobacillaceae</taxon>
        <taxon>Lactiplantibacillus</taxon>
    </lineage>
</organism>
<gene>
    <name evidence="1" type="ORF">ACFP5Y_01095</name>
    <name evidence="2" type="ORF">ACFP5Y_01430</name>
</gene>
<dbReference type="RefSeq" id="WP_137629157.1">
    <property type="nucleotide sequence ID" value="NZ_BJDJ01000018.1"/>
</dbReference>
<dbReference type="Proteomes" id="UP001596282">
    <property type="component" value="Unassembled WGS sequence"/>
</dbReference>
<evidence type="ECO:0000313" key="2">
    <source>
        <dbReference type="EMBL" id="MFC6179917.1"/>
    </source>
</evidence>
<keyword evidence="3" id="KW-1185">Reference proteome</keyword>